<dbReference type="Proteomes" id="UP000799118">
    <property type="component" value="Unassembled WGS sequence"/>
</dbReference>
<name>A0A6A4H4D3_9AGAR</name>
<reference evidence="2" key="1">
    <citation type="journal article" date="2019" name="Environ. Microbiol.">
        <title>Fungal ecological strategies reflected in gene transcription - a case study of two litter decomposers.</title>
        <authorList>
            <person name="Barbi F."/>
            <person name="Kohler A."/>
            <person name="Barry K."/>
            <person name="Baskaran P."/>
            <person name="Daum C."/>
            <person name="Fauchery L."/>
            <person name="Ihrmark K."/>
            <person name="Kuo A."/>
            <person name="LaButti K."/>
            <person name="Lipzen A."/>
            <person name="Morin E."/>
            <person name="Grigoriev I.V."/>
            <person name="Henrissat B."/>
            <person name="Lindahl B."/>
            <person name="Martin F."/>
        </authorList>
    </citation>
    <scope>NUCLEOTIDE SEQUENCE</scope>
    <source>
        <strain evidence="2">JB14</strain>
    </source>
</reference>
<evidence type="ECO:0000313" key="3">
    <source>
        <dbReference type="Proteomes" id="UP000799118"/>
    </source>
</evidence>
<gene>
    <name evidence="2" type="ORF">BT96DRAFT_944965</name>
</gene>
<feature type="region of interest" description="Disordered" evidence="1">
    <location>
        <begin position="55"/>
        <end position="74"/>
    </location>
</feature>
<protein>
    <submittedName>
        <fullName evidence="2">Uncharacterized protein</fullName>
    </submittedName>
</protein>
<dbReference type="EMBL" id="ML769607">
    <property type="protein sequence ID" value="KAE9391977.1"/>
    <property type="molecule type" value="Genomic_DNA"/>
</dbReference>
<keyword evidence="3" id="KW-1185">Reference proteome</keyword>
<organism evidence="2 3">
    <name type="scientific">Gymnopus androsaceus JB14</name>
    <dbReference type="NCBI Taxonomy" id="1447944"/>
    <lineage>
        <taxon>Eukaryota</taxon>
        <taxon>Fungi</taxon>
        <taxon>Dikarya</taxon>
        <taxon>Basidiomycota</taxon>
        <taxon>Agaricomycotina</taxon>
        <taxon>Agaricomycetes</taxon>
        <taxon>Agaricomycetidae</taxon>
        <taxon>Agaricales</taxon>
        <taxon>Marasmiineae</taxon>
        <taxon>Omphalotaceae</taxon>
        <taxon>Gymnopus</taxon>
    </lineage>
</organism>
<feature type="compositionally biased region" description="Basic and acidic residues" evidence="1">
    <location>
        <begin position="63"/>
        <end position="74"/>
    </location>
</feature>
<feature type="region of interest" description="Disordered" evidence="1">
    <location>
        <begin position="1"/>
        <end position="24"/>
    </location>
</feature>
<evidence type="ECO:0000256" key="1">
    <source>
        <dbReference type="SAM" id="MobiDB-lite"/>
    </source>
</evidence>
<evidence type="ECO:0000313" key="2">
    <source>
        <dbReference type="EMBL" id="KAE9391977.1"/>
    </source>
</evidence>
<sequence length="136" mass="15504">MPRRAASPTRRQLKLKAMSKDEKVAERKIQAAKAARLRRQENSVKYNAAARERMAKQQAGVLDSEKKPEAENRKASATRYYLKNRETILEKAKWKRANNAGAKHGEAAFWSHRFRKGKRHVGVLDGNIQTDSLCST</sequence>
<dbReference type="AlphaFoldDB" id="A0A6A4H4D3"/>
<accession>A0A6A4H4D3</accession>
<proteinExistence type="predicted"/>